<dbReference type="Proteomes" id="UP000460435">
    <property type="component" value="Unassembled WGS sequence"/>
</dbReference>
<dbReference type="RefSeq" id="WP_162449444.1">
    <property type="nucleotide sequence ID" value="NZ_WLZY01000002.1"/>
</dbReference>
<dbReference type="PANTHER" id="PTHR43433">
    <property type="entry name" value="HYDROLASE, ALPHA/BETA FOLD FAMILY PROTEIN"/>
    <property type="match status" value="1"/>
</dbReference>
<dbReference type="AlphaFoldDB" id="A0A7K3M0A2"/>
<dbReference type="InterPro" id="IPR000073">
    <property type="entry name" value="AB_hydrolase_1"/>
</dbReference>
<reference evidence="2 3" key="1">
    <citation type="submission" date="2019-11" db="EMBL/GenBank/DDBJ databases">
        <authorList>
            <person name="Li X.-J."/>
            <person name="Feng X.-M."/>
        </authorList>
    </citation>
    <scope>NUCLEOTIDE SEQUENCE [LARGE SCALE GENOMIC DNA]</scope>
    <source>
        <strain evidence="2 3">XMNu-373</strain>
    </source>
</reference>
<keyword evidence="3" id="KW-1185">Reference proteome</keyword>
<evidence type="ECO:0000259" key="1">
    <source>
        <dbReference type="Pfam" id="PF00561"/>
    </source>
</evidence>
<dbReference type="SUPFAM" id="SSF53474">
    <property type="entry name" value="alpha/beta-Hydrolases"/>
    <property type="match status" value="1"/>
</dbReference>
<dbReference type="InterPro" id="IPR018030">
    <property type="entry name" value="Fimbrial_membr_usher_CS"/>
</dbReference>
<comment type="caution">
    <text evidence="2">The sequence shown here is derived from an EMBL/GenBank/DDBJ whole genome shotgun (WGS) entry which is preliminary data.</text>
</comment>
<dbReference type="Pfam" id="PF00561">
    <property type="entry name" value="Abhydrolase_1"/>
    <property type="match status" value="1"/>
</dbReference>
<name>A0A7K3M0A2_9ACTN</name>
<feature type="domain" description="AB hydrolase-1" evidence="1">
    <location>
        <begin position="14"/>
        <end position="238"/>
    </location>
</feature>
<dbReference type="InterPro" id="IPR050471">
    <property type="entry name" value="AB_hydrolase"/>
</dbReference>
<gene>
    <name evidence="2" type="primary">pcaD</name>
    <name evidence="2" type="ORF">F7O44_06540</name>
</gene>
<keyword evidence="2" id="KW-0378">Hydrolase</keyword>
<dbReference type="PANTHER" id="PTHR43433:SF5">
    <property type="entry name" value="AB HYDROLASE-1 DOMAIN-CONTAINING PROTEIN"/>
    <property type="match status" value="1"/>
</dbReference>
<dbReference type="Gene3D" id="3.40.50.1820">
    <property type="entry name" value="alpha/beta hydrolase"/>
    <property type="match status" value="1"/>
</dbReference>
<dbReference type="PRINTS" id="PR00111">
    <property type="entry name" value="ABHYDROLASE"/>
</dbReference>
<evidence type="ECO:0000313" key="2">
    <source>
        <dbReference type="EMBL" id="NDL56726.1"/>
    </source>
</evidence>
<dbReference type="NCBIfam" id="TIGR02427">
    <property type="entry name" value="protocat_pcaD"/>
    <property type="match status" value="1"/>
</dbReference>
<dbReference type="GO" id="GO:0047570">
    <property type="term" value="F:3-oxoadipate enol-lactonase activity"/>
    <property type="evidence" value="ECO:0007669"/>
    <property type="project" value="UniProtKB-EC"/>
</dbReference>
<dbReference type="GO" id="GO:0042952">
    <property type="term" value="P:beta-ketoadipate pathway"/>
    <property type="evidence" value="ECO:0007669"/>
    <property type="project" value="InterPro"/>
</dbReference>
<proteinExistence type="predicted"/>
<dbReference type="EMBL" id="WLZY01000002">
    <property type="protein sequence ID" value="NDL56726.1"/>
    <property type="molecule type" value="Genomic_DNA"/>
</dbReference>
<protein>
    <submittedName>
        <fullName evidence="2">3-oxoadipate enol-lactonase</fullName>
        <ecNumber evidence="2">3.1.1.24</ecNumber>
    </submittedName>
</protein>
<organism evidence="2 3">
    <name type="scientific">Phytoactinopolyspora mesophila</name>
    <dbReference type="NCBI Taxonomy" id="2650750"/>
    <lineage>
        <taxon>Bacteria</taxon>
        <taxon>Bacillati</taxon>
        <taxon>Actinomycetota</taxon>
        <taxon>Actinomycetes</taxon>
        <taxon>Jiangellales</taxon>
        <taxon>Jiangellaceae</taxon>
        <taxon>Phytoactinopolyspora</taxon>
    </lineage>
</organism>
<sequence length="254" mass="26759">MIPHYEVTGPPGAPVVVLSSSLGTTLDMWQPQLGTLERHFRVVRYDHRGHGRSAVPPGPYRIADLGEDVVELLDHLGLSRVGFAGISLGGMTGIWLAANAPDRVQRLALLCTSAKLGTPEYWDQRAAAVAGGGCAAIAGTVAARWFTPGFHLREPGIVQRYTDMLAATPAAGYAACCAAIATMDLRPELSRINAQALVVAGADDHATPPEHARQIAAGAPDAHVQVIPHAAHLASVEQPDTVAALLLRHFQGES</sequence>
<dbReference type="EC" id="3.1.1.24" evidence="2"/>
<accession>A0A7K3M0A2</accession>
<evidence type="ECO:0000313" key="3">
    <source>
        <dbReference type="Proteomes" id="UP000460435"/>
    </source>
</evidence>
<dbReference type="PROSITE" id="PS01151">
    <property type="entry name" value="FIMBRIAL_USHER"/>
    <property type="match status" value="1"/>
</dbReference>
<dbReference type="InterPro" id="IPR029058">
    <property type="entry name" value="AB_hydrolase_fold"/>
</dbReference>
<dbReference type="InterPro" id="IPR026968">
    <property type="entry name" value="PcaD/CatD"/>
</dbReference>